<dbReference type="EMBL" id="JADOEF010000003">
    <property type="protein sequence ID" value="MBF7811646.1"/>
    <property type="molecule type" value="Genomic_DNA"/>
</dbReference>
<dbReference type="EMBL" id="JABAGV010000018">
    <property type="protein sequence ID" value="MBC2474840.1"/>
    <property type="molecule type" value="Genomic_DNA"/>
</dbReference>
<feature type="transmembrane region" description="Helical" evidence="5">
    <location>
        <begin position="160"/>
        <end position="178"/>
    </location>
</feature>
<evidence type="ECO:0000256" key="5">
    <source>
        <dbReference type="SAM" id="Phobius"/>
    </source>
</evidence>
<protein>
    <submittedName>
        <fullName evidence="13">Manganese efflux pump MntP</fullName>
    </submittedName>
    <submittedName>
        <fullName evidence="7">Sporulation membrane protein YtaF</fullName>
    </submittedName>
    <submittedName>
        <fullName evidence="6 10">Sporulation protein</fullName>
    </submittedName>
</protein>
<dbReference type="OrthoDB" id="1650809at2"/>
<evidence type="ECO:0000313" key="14">
    <source>
        <dbReference type="EMBL" id="OOP74047.1"/>
    </source>
</evidence>
<evidence type="ECO:0000313" key="11">
    <source>
        <dbReference type="EMBL" id="NRV07725.1"/>
    </source>
</evidence>
<reference evidence="10" key="7">
    <citation type="submission" date="2020-05" db="EMBL/GenBank/DDBJ databases">
        <authorList>
            <person name="Brown S."/>
            <person name="Huntemann M."/>
            <person name="Clum A."/>
            <person name="Spunde A."/>
            <person name="Palaniappan K."/>
            <person name="Ritter S."/>
            <person name="Mikhailova N."/>
            <person name="Chen I.-M."/>
            <person name="Stamatis D."/>
            <person name="Reddy T."/>
            <person name="O'Malley R."/>
            <person name="Daum C."/>
            <person name="Shapiro N."/>
            <person name="Ivanova N."/>
            <person name="Kyrpides N."/>
            <person name="Woyke T."/>
        </authorList>
    </citation>
    <scope>NUCLEOTIDE SEQUENCE</scope>
    <source>
        <strain evidence="10">DJ080</strain>
    </source>
</reference>
<keyword evidence="4 5" id="KW-0472">Membrane</keyword>
<evidence type="ECO:0000313" key="10">
    <source>
        <dbReference type="EMBL" id="NRT89049.1"/>
    </source>
</evidence>
<dbReference type="EMBL" id="MWMH01000002">
    <property type="protein sequence ID" value="OOP74047.1"/>
    <property type="molecule type" value="Genomic_DNA"/>
</dbReference>
<dbReference type="EMBL" id="JABTDW010000001">
    <property type="protein sequence ID" value="NSB16276.1"/>
    <property type="molecule type" value="Genomic_DNA"/>
</dbReference>
<reference evidence="12" key="8">
    <citation type="submission" date="2020-06" db="EMBL/GenBank/DDBJ databases">
        <title>Genomic insights into acetone-butanol-ethanol (ABE) fermentation by sequencing solventogenic clostridia strains.</title>
        <authorList>
            <person name="Brown S."/>
        </authorList>
    </citation>
    <scope>NUCLEOTIDE SEQUENCE</scope>
    <source>
        <strain evidence="12">DJ123</strain>
        <strain evidence="11">DJ126</strain>
    </source>
</reference>
<gene>
    <name evidence="7" type="primary">ytaF</name>
    <name evidence="13" type="synonym">mntP_4</name>
    <name evidence="10" type="ORF">B0H41_002728</name>
    <name evidence="12" type="ORF">BCD95_004535</name>
    <name evidence="14" type="ORF">CBEIBR21_05990</name>
    <name evidence="13" type="ORF">CLBCK_29000</name>
    <name evidence="11" type="ORF">DFH45_000688</name>
    <name evidence="9" type="ORF">HF849_12530</name>
    <name evidence="7" type="ORF">HGI39_09010</name>
    <name evidence="8" type="ORF">IS491_23945</name>
    <name evidence="6" type="ORF">LF65_01406</name>
</gene>
<dbReference type="Pfam" id="PF02659">
    <property type="entry name" value="Mntp"/>
    <property type="match status" value="1"/>
</dbReference>
<dbReference type="RefSeq" id="WP_011968608.1">
    <property type="nucleotide sequence ID" value="NZ_BKAK01000002.1"/>
</dbReference>
<evidence type="ECO:0000256" key="2">
    <source>
        <dbReference type="ARBA" id="ARBA00022692"/>
    </source>
</evidence>
<dbReference type="Proteomes" id="UP001194098">
    <property type="component" value="Unassembled WGS sequence"/>
</dbReference>
<evidence type="ECO:0000256" key="3">
    <source>
        <dbReference type="ARBA" id="ARBA00022989"/>
    </source>
</evidence>
<reference evidence="13 17" key="3">
    <citation type="submission" date="2016-05" db="EMBL/GenBank/DDBJ databases">
        <title>Microbial solvent formation.</title>
        <authorList>
            <person name="Poehlein A."/>
            <person name="Montoya Solano J.D."/>
            <person name="Flitsch S."/>
            <person name="Krabben P."/>
            <person name="Duerre P."/>
            <person name="Daniel R."/>
        </authorList>
    </citation>
    <scope>NUCLEOTIDE SEQUENCE [LARGE SCALE GENOMIC DNA]</scope>
    <source>
        <strain evidence="13 17">DSM 53</strain>
    </source>
</reference>
<evidence type="ECO:0000256" key="1">
    <source>
        <dbReference type="ARBA" id="ARBA00022475"/>
    </source>
</evidence>
<dbReference type="Proteomes" id="UP000031866">
    <property type="component" value="Chromosome"/>
</dbReference>
<dbReference type="Proteomes" id="UP000822184">
    <property type="component" value="Unassembled WGS sequence"/>
</dbReference>
<dbReference type="NCBIfam" id="TIGR02840">
    <property type="entry name" value="spore_YtaF"/>
    <property type="match status" value="1"/>
</dbReference>
<dbReference type="STRING" id="1520.LF65_01406"/>
<dbReference type="PANTHER" id="PTHR35529">
    <property type="entry name" value="MANGANESE EFFLUX PUMP MNTP-RELATED"/>
    <property type="match status" value="1"/>
</dbReference>
<evidence type="ECO:0000313" key="6">
    <source>
        <dbReference type="EMBL" id="AJG98018.1"/>
    </source>
</evidence>
<evidence type="ECO:0000313" key="13">
    <source>
        <dbReference type="EMBL" id="OOM60370.1"/>
    </source>
</evidence>
<reference evidence="15" key="1">
    <citation type="submission" date="2014-12" db="EMBL/GenBank/DDBJ databases">
        <title>Genome sequence of Clostridium beijerinckii strain 59B.</title>
        <authorList>
            <person name="Little G.T."/>
            <person name="Minton N.P."/>
        </authorList>
    </citation>
    <scope>NUCLEOTIDE SEQUENCE [LARGE SCALE GENOMIC DNA]</scope>
    <source>
        <strain evidence="15">59B</strain>
    </source>
</reference>
<dbReference type="Proteomes" id="UP000631418">
    <property type="component" value="Unassembled WGS sequence"/>
</dbReference>
<feature type="transmembrane region" description="Helical" evidence="5">
    <location>
        <begin position="29"/>
        <end position="51"/>
    </location>
</feature>
<keyword evidence="2 5" id="KW-0812">Transmembrane</keyword>
<evidence type="ECO:0000313" key="9">
    <source>
        <dbReference type="EMBL" id="NMF05552.1"/>
    </source>
</evidence>
<accession>A0A0B5QMJ5</accession>
<dbReference type="EMBL" id="JABSXK010000001">
    <property type="protein sequence ID" value="NRV07725.1"/>
    <property type="molecule type" value="Genomic_DNA"/>
</dbReference>
<name>A0A0B5QMJ5_CLOBE</name>
<reference evidence="8" key="9">
    <citation type="submission" date="2020-11" db="EMBL/GenBank/DDBJ databases">
        <authorList>
            <person name="Thieme N."/>
            <person name="Liebl W."/>
            <person name="Zverlov V."/>
        </authorList>
    </citation>
    <scope>NUCLEOTIDE SEQUENCE</scope>
    <source>
        <strain evidence="8">NT08</strain>
    </source>
</reference>
<reference evidence="7" key="6">
    <citation type="submission" date="2020-04" db="EMBL/GenBank/DDBJ databases">
        <authorList>
            <person name="Brown S."/>
        </authorList>
    </citation>
    <scope>NUCLEOTIDE SEQUENCE</scope>
    <source>
        <strain evidence="7">DJ015</strain>
    </source>
</reference>
<keyword evidence="3 5" id="KW-1133">Transmembrane helix</keyword>
<dbReference type="Proteomes" id="UP000821656">
    <property type="component" value="Unassembled WGS sequence"/>
</dbReference>
<evidence type="ECO:0000313" key="17">
    <source>
        <dbReference type="Proteomes" id="UP000190973"/>
    </source>
</evidence>
<dbReference type="InterPro" id="IPR003810">
    <property type="entry name" value="Mntp/YtaF"/>
</dbReference>
<dbReference type="EMBL" id="JABAGD010000020">
    <property type="protein sequence ID" value="NMF05552.1"/>
    <property type="molecule type" value="Genomic_DNA"/>
</dbReference>
<dbReference type="Proteomes" id="UP000190973">
    <property type="component" value="Unassembled WGS sequence"/>
</dbReference>
<organism evidence="6 15">
    <name type="scientific">Clostridium beijerinckii</name>
    <name type="common">Clostridium MP</name>
    <dbReference type="NCBI Taxonomy" id="1520"/>
    <lineage>
        <taxon>Bacteria</taxon>
        <taxon>Bacillati</taxon>
        <taxon>Bacillota</taxon>
        <taxon>Clostridia</taxon>
        <taxon>Eubacteriales</taxon>
        <taxon>Clostridiaceae</taxon>
        <taxon>Clostridium</taxon>
    </lineage>
</organism>
<reference evidence="14 16" key="4">
    <citation type="submission" date="2017-02" db="EMBL/GenBank/DDBJ databases">
        <title>Genome sequence of Clostridium beijerinckii Br21.</title>
        <authorList>
            <person name="Fonseca B.C."/>
            <person name="Guazzaroni M.E."/>
            <person name="Riano-Pachon D.M."/>
            <person name="Reginatto V."/>
        </authorList>
    </citation>
    <scope>NUCLEOTIDE SEQUENCE [LARGE SCALE GENOMIC DNA]</scope>
    <source>
        <strain evidence="14 16">Br21</strain>
    </source>
</reference>
<dbReference type="Proteomes" id="UP001193748">
    <property type="component" value="Unassembled WGS sequence"/>
</dbReference>
<sequence>MLESLLLVSSLCIDSFVASIAYGTSKIRIPPICAVVINLVCTITLACSLLIGSIVKSILPSNLPAILGFVLLMLLGIYRLFEYIFKSYISKCSKSDSPLTFKIFDFQFVLQVYADEIKADFDNSKCLNIKESFYLGLALSLDSLAVGIGSSLCNINYTEVLVLCFIIGVSLVSLGVVIGRKFAQKVHLELSWLSGALLILLAILRVLK</sequence>
<proteinExistence type="predicted"/>
<dbReference type="Proteomes" id="UP000587880">
    <property type="component" value="Unassembled WGS sequence"/>
</dbReference>
<feature type="transmembrane region" description="Helical" evidence="5">
    <location>
        <begin position="190"/>
        <end position="207"/>
    </location>
</feature>
<dbReference type="GeneID" id="66344266"/>
<reference evidence="9 18" key="5">
    <citation type="submission" date="2020-04" db="EMBL/GenBank/DDBJ databases">
        <authorList>
            <person name="Hitch T.C.A."/>
            <person name="Wylensek D."/>
            <person name="Clavel T."/>
        </authorList>
    </citation>
    <scope>NUCLEOTIDE SEQUENCE [LARGE SCALE GENOMIC DNA]</scope>
    <source>
        <strain evidence="9 18">WB01_NA02</strain>
    </source>
</reference>
<reference evidence="7" key="10">
    <citation type="journal article" date="2022" name="Nat. Biotechnol.">
        <title>Carbon-negative production of acetone and isopropanol by gas fermentation at industrial pilot scale.</title>
        <authorList>
            <person name="Liew F.E."/>
            <person name="Nogle R."/>
            <person name="Abdalla T."/>
            <person name="Rasor B.J."/>
            <person name="Canter C."/>
            <person name="Jensen R.O."/>
            <person name="Wang L."/>
            <person name="Strutz J."/>
            <person name="Chirania P."/>
            <person name="De Tissera S."/>
            <person name="Mueller A.P."/>
            <person name="Ruan Z."/>
            <person name="Gao A."/>
            <person name="Tran L."/>
            <person name="Engle N.L."/>
            <person name="Bromley J.C."/>
            <person name="Daniell J."/>
            <person name="Conrado R."/>
            <person name="Tschaplinski T.J."/>
            <person name="Giannone R.J."/>
            <person name="Hettich R.L."/>
            <person name="Karim A.S."/>
            <person name="Simpson S.D."/>
            <person name="Brown S.D."/>
            <person name="Leang C."/>
            <person name="Jewett M.C."/>
            <person name="Kopke M."/>
        </authorList>
    </citation>
    <scope>NUCLEOTIDE SEQUENCE</scope>
    <source>
        <strain evidence="7">DJ015</strain>
        <strain evidence="10">DJ080</strain>
    </source>
</reference>
<dbReference type="EMBL" id="LZZI01000052">
    <property type="protein sequence ID" value="OOM60370.1"/>
    <property type="molecule type" value="Genomic_DNA"/>
</dbReference>
<evidence type="ECO:0000313" key="12">
    <source>
        <dbReference type="EMBL" id="NSB16276.1"/>
    </source>
</evidence>
<dbReference type="KEGG" id="cbei:LF65_01406"/>
<keyword evidence="1" id="KW-1003">Cell membrane</keyword>
<evidence type="ECO:0000313" key="8">
    <source>
        <dbReference type="EMBL" id="MBF7811646.1"/>
    </source>
</evidence>
<evidence type="ECO:0000313" key="16">
    <source>
        <dbReference type="Proteomes" id="UP000190959"/>
    </source>
</evidence>
<evidence type="ECO:0000313" key="7">
    <source>
        <dbReference type="EMBL" id="MBC2474840.1"/>
    </source>
</evidence>
<dbReference type="Proteomes" id="UP000190959">
    <property type="component" value="Unassembled WGS sequence"/>
</dbReference>
<dbReference type="PANTHER" id="PTHR35529:SF2">
    <property type="entry name" value="SPORULATION PROTEIN YTAF-RELATED"/>
    <property type="match status" value="1"/>
</dbReference>
<dbReference type="InterPro" id="IPR014205">
    <property type="entry name" value="Spore_YtaF"/>
</dbReference>
<dbReference type="EMBL" id="JABSWW010000001">
    <property type="protein sequence ID" value="NRT89049.1"/>
    <property type="molecule type" value="Genomic_DNA"/>
</dbReference>
<dbReference type="AlphaFoldDB" id="A0A0B5QMJ5"/>
<dbReference type="OMA" id="RKPMVAD"/>
<feature type="transmembrane region" description="Helical" evidence="5">
    <location>
        <begin position="63"/>
        <end position="81"/>
    </location>
</feature>
<reference evidence="6" key="2">
    <citation type="submission" date="2016-02" db="EMBL/GenBank/DDBJ databases">
        <title>Genome sequence of Clostridium beijerinckii strain 59B.</title>
        <authorList>
            <person name="Little G.T."/>
            <person name="Minton N.P."/>
        </authorList>
    </citation>
    <scope>NUCLEOTIDE SEQUENCE</scope>
    <source>
        <strain evidence="6">NCIMB 14988</strain>
    </source>
</reference>
<evidence type="ECO:0000313" key="18">
    <source>
        <dbReference type="Proteomes" id="UP000587880"/>
    </source>
</evidence>
<evidence type="ECO:0000313" key="15">
    <source>
        <dbReference type="Proteomes" id="UP000031866"/>
    </source>
</evidence>
<dbReference type="EMBL" id="CP010086">
    <property type="protein sequence ID" value="AJG98018.1"/>
    <property type="molecule type" value="Genomic_DNA"/>
</dbReference>
<evidence type="ECO:0000256" key="4">
    <source>
        <dbReference type="ARBA" id="ARBA00023136"/>
    </source>
</evidence>